<keyword evidence="1" id="KW-0805">Transcription regulation</keyword>
<dbReference type="AlphaFoldDB" id="A0A920CW49"/>
<dbReference type="PANTHER" id="PTHR43280:SF28">
    <property type="entry name" value="HTH-TYPE TRANSCRIPTIONAL ACTIVATOR RHAS"/>
    <property type="match status" value="1"/>
</dbReference>
<dbReference type="InterPro" id="IPR037923">
    <property type="entry name" value="HTH-like"/>
</dbReference>
<dbReference type="Pfam" id="PF12833">
    <property type="entry name" value="HTH_18"/>
    <property type="match status" value="1"/>
</dbReference>
<evidence type="ECO:0000313" key="5">
    <source>
        <dbReference type="EMBL" id="GIP14840.1"/>
    </source>
</evidence>
<name>A0A920CW49_9BACL</name>
<dbReference type="InterPro" id="IPR018060">
    <property type="entry name" value="HTH_AraC"/>
</dbReference>
<dbReference type="SUPFAM" id="SSF51215">
    <property type="entry name" value="Regulatory protein AraC"/>
    <property type="match status" value="1"/>
</dbReference>
<keyword evidence="3" id="KW-0804">Transcription</keyword>
<feature type="domain" description="HTH araC/xylS-type" evidence="4">
    <location>
        <begin position="158"/>
        <end position="256"/>
    </location>
</feature>
<dbReference type="InterPro" id="IPR018062">
    <property type="entry name" value="HTH_AraC-typ_CS"/>
</dbReference>
<dbReference type="PROSITE" id="PS00041">
    <property type="entry name" value="HTH_ARAC_FAMILY_1"/>
    <property type="match status" value="1"/>
</dbReference>
<reference evidence="5" key="1">
    <citation type="submission" date="2021-03" db="EMBL/GenBank/DDBJ databases">
        <title>Antimicrobial resistance genes in bacteria isolated from Japanese honey, and their potential for conferring macrolide and lincosamide resistance in the American foulbrood pathogen Paenibacillus larvae.</title>
        <authorList>
            <person name="Okamoto M."/>
            <person name="Kumagai M."/>
            <person name="Kanamori H."/>
            <person name="Takamatsu D."/>
        </authorList>
    </citation>
    <scope>NUCLEOTIDE SEQUENCE</scope>
    <source>
        <strain evidence="5">J40TS1</strain>
    </source>
</reference>
<organism evidence="5 6">
    <name type="scientific">Paenibacillus montaniterrae</name>
    <dbReference type="NCBI Taxonomy" id="429341"/>
    <lineage>
        <taxon>Bacteria</taxon>
        <taxon>Bacillati</taxon>
        <taxon>Bacillota</taxon>
        <taxon>Bacilli</taxon>
        <taxon>Bacillales</taxon>
        <taxon>Paenibacillaceae</taxon>
        <taxon>Paenibacillus</taxon>
    </lineage>
</organism>
<sequence length="262" mass="30484">MLENLTLDYHQGARWQQQVTHGEQQFHFYIVTYGSCSFQHEHGTVTAGKGDFVLAPQSCSYIERSAEANLHQKYSLRFTATSALLDMLPPLRQGQWLQSSAGIYERSIELLRPLWKEVQEQQHYQELRIASFLLDTLALWLRELERGELAPASLIHIERMKEYIQTHYRQKITKDVLADYIRRSPSYAAALFKKGTGQTISEYVHAVRMKTAMYMLSASLLSITEIAEYLGYADVSYFQRLFKRTFGQPPSYYMQDRRDSNS</sequence>
<dbReference type="PRINTS" id="PR00032">
    <property type="entry name" value="HTHARAC"/>
</dbReference>
<protein>
    <submittedName>
        <fullName evidence="5">AraC family transcriptional regulator</fullName>
    </submittedName>
</protein>
<keyword evidence="6" id="KW-1185">Reference proteome</keyword>
<evidence type="ECO:0000259" key="4">
    <source>
        <dbReference type="PROSITE" id="PS01124"/>
    </source>
</evidence>
<dbReference type="PANTHER" id="PTHR43280">
    <property type="entry name" value="ARAC-FAMILY TRANSCRIPTIONAL REGULATOR"/>
    <property type="match status" value="1"/>
</dbReference>
<evidence type="ECO:0000256" key="1">
    <source>
        <dbReference type="ARBA" id="ARBA00023015"/>
    </source>
</evidence>
<dbReference type="InterPro" id="IPR020449">
    <property type="entry name" value="Tscrpt_reg_AraC-type_HTH"/>
</dbReference>
<dbReference type="Gene3D" id="1.10.10.60">
    <property type="entry name" value="Homeodomain-like"/>
    <property type="match status" value="2"/>
</dbReference>
<proteinExistence type="predicted"/>
<dbReference type="Proteomes" id="UP000683139">
    <property type="component" value="Unassembled WGS sequence"/>
</dbReference>
<dbReference type="GO" id="GO:0003700">
    <property type="term" value="F:DNA-binding transcription factor activity"/>
    <property type="evidence" value="ECO:0007669"/>
    <property type="project" value="InterPro"/>
</dbReference>
<evidence type="ECO:0000313" key="6">
    <source>
        <dbReference type="Proteomes" id="UP000683139"/>
    </source>
</evidence>
<dbReference type="SMART" id="SM00342">
    <property type="entry name" value="HTH_ARAC"/>
    <property type="match status" value="1"/>
</dbReference>
<dbReference type="PROSITE" id="PS01124">
    <property type="entry name" value="HTH_ARAC_FAMILY_2"/>
    <property type="match status" value="1"/>
</dbReference>
<evidence type="ECO:0000256" key="3">
    <source>
        <dbReference type="ARBA" id="ARBA00023163"/>
    </source>
</evidence>
<dbReference type="EMBL" id="BOSE01000001">
    <property type="protein sequence ID" value="GIP14840.1"/>
    <property type="molecule type" value="Genomic_DNA"/>
</dbReference>
<comment type="caution">
    <text evidence="5">The sequence shown here is derived from an EMBL/GenBank/DDBJ whole genome shotgun (WGS) entry which is preliminary data.</text>
</comment>
<dbReference type="RefSeq" id="WP_213513026.1">
    <property type="nucleotide sequence ID" value="NZ_BOSE01000001.1"/>
</dbReference>
<keyword evidence="2" id="KW-0238">DNA-binding</keyword>
<dbReference type="InterPro" id="IPR009057">
    <property type="entry name" value="Homeodomain-like_sf"/>
</dbReference>
<dbReference type="GO" id="GO:0043565">
    <property type="term" value="F:sequence-specific DNA binding"/>
    <property type="evidence" value="ECO:0007669"/>
    <property type="project" value="InterPro"/>
</dbReference>
<dbReference type="SUPFAM" id="SSF46689">
    <property type="entry name" value="Homeodomain-like"/>
    <property type="match status" value="2"/>
</dbReference>
<evidence type="ECO:0000256" key="2">
    <source>
        <dbReference type="ARBA" id="ARBA00023125"/>
    </source>
</evidence>
<accession>A0A920CW49</accession>
<gene>
    <name evidence="5" type="ORF">J40TS1_04820</name>
</gene>